<keyword evidence="13" id="KW-1185">Reference proteome</keyword>
<feature type="active site" description="O-(3'-phospho-DNA)-tyrosine intermediate" evidence="9">
    <location>
        <position position="275"/>
    </location>
</feature>
<evidence type="ECO:0000256" key="4">
    <source>
        <dbReference type="ARBA" id="ARBA00022829"/>
    </source>
</evidence>
<dbReference type="Pfam" id="PF02899">
    <property type="entry name" value="Phage_int_SAM_1"/>
    <property type="match status" value="1"/>
</dbReference>
<evidence type="ECO:0000259" key="10">
    <source>
        <dbReference type="PROSITE" id="PS51898"/>
    </source>
</evidence>
<dbReference type="Gene3D" id="1.10.443.10">
    <property type="entry name" value="Intergrase catalytic core"/>
    <property type="match status" value="1"/>
</dbReference>
<dbReference type="InterPro" id="IPR050090">
    <property type="entry name" value="Tyrosine_recombinase_XerCD"/>
</dbReference>
<dbReference type="Gene3D" id="1.10.150.130">
    <property type="match status" value="1"/>
</dbReference>
<dbReference type="AlphaFoldDB" id="S0KTC7"/>
<dbReference type="GO" id="GO:0005737">
    <property type="term" value="C:cytoplasm"/>
    <property type="evidence" value="ECO:0007669"/>
    <property type="project" value="UniProtKB-SubCell"/>
</dbReference>
<dbReference type="PROSITE" id="PS51900">
    <property type="entry name" value="CB"/>
    <property type="match status" value="1"/>
</dbReference>
<dbReference type="NCBIfam" id="NF001399">
    <property type="entry name" value="PRK00283.1"/>
    <property type="match status" value="1"/>
</dbReference>
<evidence type="ECO:0000256" key="3">
    <source>
        <dbReference type="ARBA" id="ARBA00022618"/>
    </source>
</evidence>
<dbReference type="SUPFAM" id="SSF56349">
    <property type="entry name" value="DNA breaking-rejoining enzymes"/>
    <property type="match status" value="1"/>
</dbReference>
<dbReference type="Proteomes" id="UP000014113">
    <property type="component" value="Unassembled WGS sequence"/>
</dbReference>
<comment type="caution">
    <text evidence="12">The sequence shown here is derived from an EMBL/GenBank/DDBJ whole genome shotgun (WGS) entry which is preliminary data.</text>
</comment>
<dbReference type="GO" id="GO:0009037">
    <property type="term" value="F:tyrosine-based site-specific recombinase activity"/>
    <property type="evidence" value="ECO:0007669"/>
    <property type="project" value="UniProtKB-UniRule"/>
</dbReference>
<evidence type="ECO:0000256" key="2">
    <source>
        <dbReference type="ARBA" id="ARBA00022490"/>
    </source>
</evidence>
<feature type="domain" description="Core-binding (CB)" evidence="11">
    <location>
        <begin position="1"/>
        <end position="85"/>
    </location>
</feature>
<dbReference type="InterPro" id="IPR010998">
    <property type="entry name" value="Integrase_recombinase_N"/>
</dbReference>
<name>S0KTC7_9ENTE</name>
<dbReference type="STRING" id="1121865.OMW_00974"/>
<keyword evidence="3 9" id="KW-0132">Cell division</keyword>
<dbReference type="PATRIC" id="fig|1121865.3.peg.963"/>
<proteinExistence type="inferred from homology"/>
<dbReference type="PANTHER" id="PTHR30349">
    <property type="entry name" value="PHAGE INTEGRASE-RELATED"/>
    <property type="match status" value="1"/>
</dbReference>
<accession>S0KTC7</accession>
<keyword evidence="7 9" id="KW-0233">DNA recombination</keyword>
<keyword evidence="8 9" id="KW-0131">Cell cycle</keyword>
<evidence type="ECO:0000256" key="9">
    <source>
        <dbReference type="HAMAP-Rule" id="MF_01808"/>
    </source>
</evidence>
<evidence type="ECO:0000313" key="12">
    <source>
        <dbReference type="EMBL" id="EOW87568.1"/>
    </source>
</evidence>
<dbReference type="GO" id="GO:0007059">
    <property type="term" value="P:chromosome segregation"/>
    <property type="evidence" value="ECO:0007669"/>
    <property type="project" value="UniProtKB-UniRule"/>
</dbReference>
<dbReference type="InterPro" id="IPR013762">
    <property type="entry name" value="Integrase-like_cat_sf"/>
</dbReference>
<comment type="similarity">
    <text evidence="9">Belongs to the 'phage' integrase family. XerC subfamily.</text>
</comment>
<comment type="function">
    <text evidence="9">Site-specific tyrosine recombinase, which acts by catalyzing the cutting and rejoining of the recombining DNA molecules. The XerC-XerD complex is essential to convert dimers of the bacterial chromosome into monomers to permit their segregation at cell division. It also contributes to the segregational stability of plasmids.</text>
</comment>
<dbReference type="RefSeq" id="WP_016183134.1">
    <property type="nucleotide sequence ID" value="NZ_JXKI01000016.1"/>
</dbReference>
<dbReference type="eggNOG" id="COG4974">
    <property type="taxonomic scope" value="Bacteria"/>
</dbReference>
<feature type="active site" evidence="9">
    <location>
        <position position="146"/>
    </location>
</feature>
<keyword evidence="4 9" id="KW-0159">Chromosome partition</keyword>
<feature type="active site" evidence="9">
    <location>
        <position position="266"/>
    </location>
</feature>
<reference evidence="12 13" key="1">
    <citation type="submission" date="2013-03" db="EMBL/GenBank/DDBJ databases">
        <title>The Genome Sequence of Enterococcus columbae ATCC_51263 (PacBio/Illumina hybrid assembly).</title>
        <authorList>
            <consortium name="The Broad Institute Genomics Platform"/>
            <consortium name="The Broad Institute Genome Sequencing Center for Infectious Disease"/>
            <person name="Earl A."/>
            <person name="Russ C."/>
            <person name="Gilmore M."/>
            <person name="Surin D."/>
            <person name="Walker B."/>
            <person name="Young S."/>
            <person name="Zeng Q."/>
            <person name="Gargeya S."/>
            <person name="Fitzgerald M."/>
            <person name="Haas B."/>
            <person name="Abouelleil A."/>
            <person name="Allen A.W."/>
            <person name="Alvarado L."/>
            <person name="Arachchi H.M."/>
            <person name="Berlin A.M."/>
            <person name="Chapman S.B."/>
            <person name="Gainer-Dewar J."/>
            <person name="Goldberg J."/>
            <person name="Griggs A."/>
            <person name="Gujja S."/>
            <person name="Hansen M."/>
            <person name="Howarth C."/>
            <person name="Imamovic A."/>
            <person name="Ireland A."/>
            <person name="Larimer J."/>
            <person name="McCowan C."/>
            <person name="Murphy C."/>
            <person name="Pearson M."/>
            <person name="Poon T.W."/>
            <person name="Priest M."/>
            <person name="Roberts A."/>
            <person name="Saif S."/>
            <person name="Shea T."/>
            <person name="Sisk P."/>
            <person name="Sykes S."/>
            <person name="Wortman J."/>
            <person name="Nusbaum C."/>
            <person name="Birren B."/>
        </authorList>
    </citation>
    <scope>NUCLEOTIDE SEQUENCE [LARGE SCALE GENOMIC DNA]</scope>
    <source>
        <strain evidence="12 13">ATCC 51263</strain>
    </source>
</reference>
<dbReference type="InterPro" id="IPR004107">
    <property type="entry name" value="Integrase_SAM-like_N"/>
</dbReference>
<dbReference type="Pfam" id="PF00589">
    <property type="entry name" value="Phage_integrase"/>
    <property type="match status" value="1"/>
</dbReference>
<keyword evidence="2 9" id="KW-0963">Cytoplasm</keyword>
<feature type="active site" evidence="9">
    <location>
        <position position="170"/>
    </location>
</feature>
<evidence type="ECO:0000259" key="11">
    <source>
        <dbReference type="PROSITE" id="PS51900"/>
    </source>
</evidence>
<evidence type="ECO:0000256" key="6">
    <source>
        <dbReference type="ARBA" id="ARBA00023125"/>
    </source>
</evidence>
<dbReference type="PANTHER" id="PTHR30349:SF81">
    <property type="entry name" value="TYROSINE RECOMBINASE XERC"/>
    <property type="match status" value="1"/>
</dbReference>
<evidence type="ECO:0000313" key="13">
    <source>
        <dbReference type="Proteomes" id="UP000014113"/>
    </source>
</evidence>
<dbReference type="InterPro" id="IPR044068">
    <property type="entry name" value="CB"/>
</dbReference>
<feature type="active site" evidence="9">
    <location>
        <position position="243"/>
    </location>
</feature>
<protein>
    <recommendedName>
        <fullName evidence="9">Tyrosine recombinase XerC</fullName>
    </recommendedName>
</protein>
<dbReference type="InterPro" id="IPR011010">
    <property type="entry name" value="DNA_brk_join_enz"/>
</dbReference>
<feature type="domain" description="Tyr recombinase" evidence="10">
    <location>
        <begin position="106"/>
        <end position="288"/>
    </location>
</feature>
<comment type="subcellular location">
    <subcellularLocation>
        <location evidence="1 9">Cytoplasm</location>
    </subcellularLocation>
</comment>
<evidence type="ECO:0000256" key="7">
    <source>
        <dbReference type="ARBA" id="ARBA00023172"/>
    </source>
</evidence>
<dbReference type="CDD" id="cd00798">
    <property type="entry name" value="INT_XerDC_C"/>
    <property type="match status" value="1"/>
</dbReference>
<dbReference type="OrthoDB" id="9801717at2"/>
<keyword evidence="6 9" id="KW-0238">DNA-binding</keyword>
<comment type="subunit">
    <text evidence="9">Forms a cyclic heterotetrameric complex composed of two molecules of XerC and two molecules of XerD.</text>
</comment>
<evidence type="ECO:0000256" key="5">
    <source>
        <dbReference type="ARBA" id="ARBA00022908"/>
    </source>
</evidence>
<keyword evidence="5 9" id="KW-0229">DNA integration</keyword>
<dbReference type="EMBL" id="ASWJ01000002">
    <property type="protein sequence ID" value="EOW87568.1"/>
    <property type="molecule type" value="Genomic_DNA"/>
</dbReference>
<organism evidence="12 13">
    <name type="scientific">Enterococcus columbae DSM 7374 = ATCC 51263</name>
    <dbReference type="NCBI Taxonomy" id="1121865"/>
    <lineage>
        <taxon>Bacteria</taxon>
        <taxon>Bacillati</taxon>
        <taxon>Bacillota</taxon>
        <taxon>Bacilli</taxon>
        <taxon>Lactobacillales</taxon>
        <taxon>Enterococcaceae</taxon>
        <taxon>Enterococcus</taxon>
    </lineage>
</organism>
<dbReference type="GO" id="GO:0051301">
    <property type="term" value="P:cell division"/>
    <property type="evidence" value="ECO:0007669"/>
    <property type="project" value="UniProtKB-KW"/>
</dbReference>
<evidence type="ECO:0000256" key="8">
    <source>
        <dbReference type="ARBA" id="ARBA00023306"/>
    </source>
</evidence>
<sequence>MEEILTAYFIYLNQQEHLSQNTIQSYQNDLKQYLHYVKNQKINHWNDVSRKVVIDFFSNLQRQEKAQATMMRMLSSVKKFHLYLQLQQITEHNPTLQVELAKKSSKAPEYLTLAEIEQIMQIPDASTVLGLRDRTMLELLYASGVRVSEFIELKLSEFNLVMGLLHLIGKGNRERIIPLGPTTLNWLKLYLEQSRPQLISDDSPYLFVNHRGKPFTRQGIWKIIKQIITEAKIEKSVTPQTFRHSLAIHLLQNGADLATVQEILGHVDISTTEIYVRMTKKRLSETYLKYFPRA</sequence>
<dbReference type="InterPro" id="IPR002104">
    <property type="entry name" value="Integrase_catalytic"/>
</dbReference>
<comment type="caution">
    <text evidence="9">Lacks conserved residue(s) required for the propagation of feature annotation.</text>
</comment>
<gene>
    <name evidence="9" type="primary">xerC</name>
    <name evidence="12" type="ORF">I568_00233</name>
</gene>
<evidence type="ECO:0000256" key="1">
    <source>
        <dbReference type="ARBA" id="ARBA00004496"/>
    </source>
</evidence>
<dbReference type="GO" id="GO:0006313">
    <property type="term" value="P:DNA transposition"/>
    <property type="evidence" value="ECO:0007669"/>
    <property type="project" value="UniProtKB-UniRule"/>
</dbReference>
<dbReference type="InterPro" id="IPR023009">
    <property type="entry name" value="Tyrosine_recombinase_XerC/XerD"/>
</dbReference>
<dbReference type="PROSITE" id="PS51898">
    <property type="entry name" value="TYR_RECOMBINASE"/>
    <property type="match status" value="1"/>
</dbReference>
<dbReference type="GO" id="GO:0003677">
    <property type="term" value="F:DNA binding"/>
    <property type="evidence" value="ECO:0007669"/>
    <property type="project" value="UniProtKB-UniRule"/>
</dbReference>
<dbReference type="HAMAP" id="MF_01808">
    <property type="entry name" value="Recomb_XerC_XerD"/>
    <property type="match status" value="1"/>
</dbReference>